<dbReference type="KEGG" id="asla:NCTC11923_00161"/>
<evidence type="ECO:0000313" key="5">
    <source>
        <dbReference type="Proteomes" id="UP000276899"/>
    </source>
</evidence>
<dbReference type="SUPFAM" id="SSF47413">
    <property type="entry name" value="lambda repressor-like DNA-binding domains"/>
    <property type="match status" value="1"/>
</dbReference>
<dbReference type="GO" id="GO:0006396">
    <property type="term" value="P:RNA processing"/>
    <property type="evidence" value="ECO:0007669"/>
    <property type="project" value="InterPro"/>
</dbReference>
<evidence type="ECO:0000256" key="2">
    <source>
        <dbReference type="ARBA" id="ARBA00022679"/>
    </source>
</evidence>
<dbReference type="AlphaFoldDB" id="A0A448K9L9"/>
<name>A0A448K9L9_9ACTO</name>
<gene>
    <name evidence="4" type="primary">trmH</name>
    <name evidence="4" type="ORF">NCTC11923_00161</name>
</gene>
<accession>A0A448K9L9</accession>
<keyword evidence="1 4" id="KW-0489">Methyltransferase</keyword>
<keyword evidence="2 4" id="KW-0808">Transferase</keyword>
<dbReference type="InterPro" id="IPR029028">
    <property type="entry name" value="Alpha/beta_knot_MTases"/>
</dbReference>
<dbReference type="GO" id="GO:0003723">
    <property type="term" value="F:RNA binding"/>
    <property type="evidence" value="ECO:0007669"/>
    <property type="project" value="InterPro"/>
</dbReference>
<organism evidence="4 5">
    <name type="scientific">Actinomyces slackii</name>
    <dbReference type="NCBI Taxonomy" id="52774"/>
    <lineage>
        <taxon>Bacteria</taxon>
        <taxon>Bacillati</taxon>
        <taxon>Actinomycetota</taxon>
        <taxon>Actinomycetes</taxon>
        <taxon>Actinomycetales</taxon>
        <taxon>Actinomycetaceae</taxon>
        <taxon>Actinomyces</taxon>
    </lineage>
</organism>
<dbReference type="InterPro" id="IPR004441">
    <property type="entry name" value="rRNA_MeTrfase_TrmH"/>
</dbReference>
<dbReference type="GO" id="GO:0005829">
    <property type="term" value="C:cytosol"/>
    <property type="evidence" value="ECO:0007669"/>
    <property type="project" value="TreeGrafter"/>
</dbReference>
<reference evidence="4 5" key="1">
    <citation type="submission" date="2018-12" db="EMBL/GenBank/DDBJ databases">
        <authorList>
            <consortium name="Pathogen Informatics"/>
        </authorList>
    </citation>
    <scope>NUCLEOTIDE SEQUENCE [LARGE SCALE GENOMIC DNA]</scope>
    <source>
        <strain evidence="4 5">NCTC11923</strain>
    </source>
</reference>
<dbReference type="CDD" id="cd00093">
    <property type="entry name" value="HTH_XRE"/>
    <property type="match status" value="1"/>
</dbReference>
<dbReference type="InterPro" id="IPR010982">
    <property type="entry name" value="Lambda_DNA-bd_dom_sf"/>
</dbReference>
<dbReference type="SMART" id="SM00530">
    <property type="entry name" value="HTH_XRE"/>
    <property type="match status" value="1"/>
</dbReference>
<dbReference type="Gene3D" id="3.40.1280.10">
    <property type="match status" value="1"/>
</dbReference>
<dbReference type="EMBL" id="LR134363">
    <property type="protein sequence ID" value="VEG73555.1"/>
    <property type="molecule type" value="Genomic_DNA"/>
</dbReference>
<dbReference type="PANTHER" id="PTHR46429">
    <property type="entry name" value="23S RRNA (GUANOSINE-2'-O-)-METHYLTRANSFERASE RLMB"/>
    <property type="match status" value="1"/>
</dbReference>
<dbReference type="InterPro" id="IPR029026">
    <property type="entry name" value="tRNA_m1G_MTases_N"/>
</dbReference>
<protein>
    <submittedName>
        <fullName evidence="4">tRNA (Guanosine(18)-2'-O)-methyltransferase</fullName>
        <ecNumber evidence="4">2.1.1.34</ecNumber>
    </submittedName>
</protein>
<dbReference type="GO" id="GO:0141100">
    <property type="term" value="F:tRNA (guanine(18)-2'-O)-methyltransferase activity"/>
    <property type="evidence" value="ECO:0007669"/>
    <property type="project" value="UniProtKB-EC"/>
</dbReference>
<dbReference type="InterPro" id="IPR001537">
    <property type="entry name" value="SpoU_MeTrfase"/>
</dbReference>
<dbReference type="InterPro" id="IPR001387">
    <property type="entry name" value="Cro/C1-type_HTH"/>
</dbReference>
<evidence type="ECO:0000256" key="1">
    <source>
        <dbReference type="ARBA" id="ARBA00022603"/>
    </source>
</evidence>
<dbReference type="Gene3D" id="1.10.260.40">
    <property type="entry name" value="lambda repressor-like DNA-binding domains"/>
    <property type="match status" value="1"/>
</dbReference>
<dbReference type="Pfam" id="PF00588">
    <property type="entry name" value="SpoU_methylase"/>
    <property type="match status" value="1"/>
</dbReference>
<dbReference type="PROSITE" id="PS50943">
    <property type="entry name" value="HTH_CROC1"/>
    <property type="match status" value="1"/>
</dbReference>
<dbReference type="GO" id="GO:0032259">
    <property type="term" value="P:methylation"/>
    <property type="evidence" value="ECO:0007669"/>
    <property type="project" value="UniProtKB-KW"/>
</dbReference>
<dbReference type="Proteomes" id="UP000276899">
    <property type="component" value="Chromosome"/>
</dbReference>
<keyword evidence="5" id="KW-1185">Reference proteome</keyword>
<proteinExistence type="predicted"/>
<dbReference type="STRING" id="1278298.GCA_000428685_01076"/>
<evidence type="ECO:0000259" key="3">
    <source>
        <dbReference type="PROSITE" id="PS50943"/>
    </source>
</evidence>
<feature type="domain" description="HTH cro/C1-type" evidence="3">
    <location>
        <begin position="8"/>
        <end position="62"/>
    </location>
</feature>
<dbReference type="PANTHER" id="PTHR46429:SF1">
    <property type="entry name" value="23S RRNA (GUANOSINE-2'-O-)-METHYLTRANSFERASE RLMB"/>
    <property type="match status" value="1"/>
</dbReference>
<sequence length="330" mass="35953">MEKIAGRVKEALVASGMTQAELARRVAMSESALSKALGGTRSFAAVELAEIAYALDSPLHYLITGEPDPYEVRAAARHVYDRASRTYAADAEPDRQVLEGIALLYRQADERPTGSAYPAEHDVDSRAVGVGPWPGGRQDWPEDPRYDPELLSQGDRRNVVDRYRYWSIEAIRADLASRAHLLHVAIENVSQDLNIGSIVRSANAFNAAGVHIIGRRRWNKRGAMVTNRYLDVRHHPEAGELLDWAAAEGYEVIGIDNGPGSLQLEEAELPERCLMVFGSEGEGISPELAAGCSRLLRIGQYGSTRSINVAAAAAVAMHAWILQHAGPAPD</sequence>
<evidence type="ECO:0000313" key="4">
    <source>
        <dbReference type="EMBL" id="VEG73555.1"/>
    </source>
</evidence>
<dbReference type="GO" id="GO:0003677">
    <property type="term" value="F:DNA binding"/>
    <property type="evidence" value="ECO:0007669"/>
    <property type="project" value="InterPro"/>
</dbReference>
<dbReference type="EC" id="2.1.1.34" evidence="4"/>
<dbReference type="SUPFAM" id="SSF75217">
    <property type="entry name" value="alpha/beta knot"/>
    <property type="match status" value="1"/>
</dbReference>